<dbReference type="Gene3D" id="2.60.40.1120">
    <property type="entry name" value="Carboxypeptidase-like, regulatory domain"/>
    <property type="match status" value="1"/>
</dbReference>
<evidence type="ECO:0000256" key="2">
    <source>
        <dbReference type="SAM" id="SignalP"/>
    </source>
</evidence>
<dbReference type="PANTHER" id="PTHR40980:SF4">
    <property type="entry name" value="TONB-DEPENDENT RECEPTOR-LIKE BETA-BARREL DOMAIN-CONTAINING PROTEIN"/>
    <property type="match status" value="1"/>
</dbReference>
<dbReference type="InterPro" id="IPR008969">
    <property type="entry name" value="CarboxyPept-like_regulatory"/>
</dbReference>
<dbReference type="InterPro" id="IPR023997">
    <property type="entry name" value="TonB-dep_OMP_SusC/RagA_CS"/>
</dbReference>
<organism evidence="4 5">
    <name type="scientific">Marseilla massiliensis</name>
    <dbReference type="NCBI Taxonomy" id="1841864"/>
    <lineage>
        <taxon>Bacteria</taxon>
        <taxon>Pseudomonadati</taxon>
        <taxon>Bacteroidota</taxon>
        <taxon>Bacteroidia</taxon>
        <taxon>Bacteroidales</taxon>
        <taxon>Prevotellaceae</taxon>
        <taxon>Marseilla</taxon>
    </lineage>
</organism>
<comment type="similarity">
    <text evidence="1">Belongs to the TonB-dependent receptor family.</text>
</comment>
<dbReference type="InterPro" id="IPR039426">
    <property type="entry name" value="TonB-dep_rcpt-like"/>
</dbReference>
<dbReference type="InterPro" id="IPR012910">
    <property type="entry name" value="Plug_dom"/>
</dbReference>
<keyword evidence="1" id="KW-0812">Transmembrane</keyword>
<protein>
    <submittedName>
        <fullName evidence="4">SusC/RagA family TonB-linked outer membrane protein</fullName>
    </submittedName>
</protein>
<feature type="domain" description="TonB-dependent receptor plug" evidence="3">
    <location>
        <begin position="116"/>
        <end position="222"/>
    </location>
</feature>
<evidence type="ECO:0000313" key="5">
    <source>
        <dbReference type="Proteomes" id="UP000706891"/>
    </source>
</evidence>
<feature type="signal peptide" evidence="2">
    <location>
        <begin position="1"/>
        <end position="25"/>
    </location>
</feature>
<dbReference type="Gene3D" id="2.170.130.10">
    <property type="entry name" value="TonB-dependent receptor, plug domain"/>
    <property type="match status" value="1"/>
</dbReference>
<dbReference type="InterPro" id="IPR037066">
    <property type="entry name" value="Plug_dom_sf"/>
</dbReference>
<proteinExistence type="inferred from homology"/>
<dbReference type="NCBIfam" id="TIGR04057">
    <property type="entry name" value="SusC_RagA_signa"/>
    <property type="match status" value="1"/>
</dbReference>
<keyword evidence="5" id="KW-1185">Reference proteome</keyword>
<dbReference type="AlphaFoldDB" id="A0A938WV83"/>
<keyword evidence="1" id="KW-1134">Transmembrane beta strand</keyword>
<dbReference type="GO" id="GO:0009279">
    <property type="term" value="C:cell outer membrane"/>
    <property type="evidence" value="ECO:0007669"/>
    <property type="project" value="UniProtKB-SubCell"/>
</dbReference>
<name>A0A938WV83_9BACT</name>
<reference evidence="4" key="1">
    <citation type="submission" date="2020-08" db="EMBL/GenBank/DDBJ databases">
        <authorList>
            <person name="Cejkova D."/>
            <person name="Kubasova T."/>
            <person name="Jahodarova E."/>
            <person name="Rychlik I."/>
        </authorList>
    </citation>
    <scope>NUCLEOTIDE SEQUENCE</scope>
    <source>
        <strain evidence="4">An824</strain>
    </source>
</reference>
<keyword evidence="1" id="KW-0472">Membrane</keyword>
<keyword evidence="1" id="KW-0813">Transport</keyword>
<dbReference type="EMBL" id="JACJJG010000058">
    <property type="protein sequence ID" value="MBM6674196.1"/>
    <property type="molecule type" value="Genomic_DNA"/>
</dbReference>
<comment type="subcellular location">
    <subcellularLocation>
        <location evidence="1">Cell outer membrane</location>
        <topology evidence="1">Multi-pass membrane protein</topology>
    </subcellularLocation>
</comment>
<dbReference type="PANTHER" id="PTHR40980">
    <property type="entry name" value="PLUG DOMAIN-CONTAINING PROTEIN"/>
    <property type="match status" value="1"/>
</dbReference>
<accession>A0A938WV83</accession>
<evidence type="ECO:0000259" key="3">
    <source>
        <dbReference type="Pfam" id="PF07715"/>
    </source>
</evidence>
<dbReference type="Pfam" id="PF13715">
    <property type="entry name" value="CarbopepD_reg_2"/>
    <property type="match status" value="1"/>
</dbReference>
<dbReference type="SUPFAM" id="SSF56935">
    <property type="entry name" value="Porins"/>
    <property type="match status" value="1"/>
</dbReference>
<keyword evidence="2" id="KW-0732">Signal</keyword>
<evidence type="ECO:0000256" key="1">
    <source>
        <dbReference type="PROSITE-ProRule" id="PRU01360"/>
    </source>
</evidence>
<evidence type="ECO:0000313" key="4">
    <source>
        <dbReference type="EMBL" id="MBM6674196.1"/>
    </source>
</evidence>
<gene>
    <name evidence="4" type="ORF">H6A34_09950</name>
</gene>
<reference evidence="4" key="2">
    <citation type="journal article" date="2021" name="Sci. Rep.">
        <title>The distribution of antibiotic resistance genes in chicken gut microbiota commensals.</title>
        <authorList>
            <person name="Juricova H."/>
            <person name="Matiasovicova J."/>
            <person name="Kubasova T."/>
            <person name="Cejkova D."/>
            <person name="Rychlik I."/>
        </authorList>
    </citation>
    <scope>NUCLEOTIDE SEQUENCE</scope>
    <source>
        <strain evidence="4">An824</strain>
    </source>
</reference>
<sequence>MFGNSKIFRLALLALSVLLAGNLSAQTVKGTVKDSGGEPVIGATVQEQGTKNVAVTDLDGNFTIKLTGDNPLQISYIGMKTTTVSTKGKTTVAVTLEDEATALDDLVVIGYGSVRKRDLTGAVTSVNAEQIGNTPVANVSEALTGKMAGVNITTTEGSPDADVKIRVRGGGSLSQDNSPLYIVDGFPVESISDISPSEIESIDVLKDASSTAIYGARGANGVIIVTTKSGHEGKPQVNFNASHGWKKVTKLIDVMDPYNYAYYQYELGTAGTSSTTSDYGNYDDLEIWKSVEGNDWQDQMFGRTGQQNMYNVNVSGGSKDLKYNIGYSHTDEESIMVGSGYSKNNVNAKLNAKLT</sequence>
<dbReference type="PROSITE" id="PS52016">
    <property type="entry name" value="TONB_DEPENDENT_REC_3"/>
    <property type="match status" value="1"/>
</dbReference>
<comment type="caution">
    <text evidence="4">The sequence shown here is derived from an EMBL/GenBank/DDBJ whole genome shotgun (WGS) entry which is preliminary data.</text>
</comment>
<dbReference type="Proteomes" id="UP000706891">
    <property type="component" value="Unassembled WGS sequence"/>
</dbReference>
<dbReference type="NCBIfam" id="TIGR04056">
    <property type="entry name" value="OMP_RagA_SusC"/>
    <property type="match status" value="1"/>
</dbReference>
<dbReference type="SUPFAM" id="SSF49464">
    <property type="entry name" value="Carboxypeptidase regulatory domain-like"/>
    <property type="match status" value="1"/>
</dbReference>
<dbReference type="InterPro" id="IPR023996">
    <property type="entry name" value="TonB-dep_OMP_SusC/RagA"/>
</dbReference>
<dbReference type="Pfam" id="PF07715">
    <property type="entry name" value="Plug"/>
    <property type="match status" value="1"/>
</dbReference>
<keyword evidence="1" id="KW-0998">Cell outer membrane</keyword>
<feature type="chain" id="PRO_5036838493" evidence="2">
    <location>
        <begin position="26"/>
        <end position="355"/>
    </location>
</feature>
<dbReference type="FunFam" id="2.170.130.10:FF:000008">
    <property type="entry name" value="SusC/RagA family TonB-linked outer membrane protein"/>
    <property type="match status" value="1"/>
</dbReference>